<keyword evidence="3" id="KW-1185">Reference proteome</keyword>
<feature type="compositionally biased region" description="Low complexity" evidence="1">
    <location>
        <begin position="312"/>
        <end position="330"/>
    </location>
</feature>
<proteinExistence type="predicted"/>
<comment type="caution">
    <text evidence="2">The sequence shown here is derived from an EMBL/GenBank/DDBJ whole genome shotgun (WGS) entry which is preliminary data.</text>
</comment>
<protein>
    <submittedName>
        <fullName evidence="2">Uncharacterized protein</fullName>
    </submittedName>
</protein>
<evidence type="ECO:0000313" key="3">
    <source>
        <dbReference type="Proteomes" id="UP000270299"/>
    </source>
</evidence>
<feature type="region of interest" description="Disordered" evidence="1">
    <location>
        <begin position="292"/>
        <end position="330"/>
    </location>
</feature>
<sequence>MPVETPQTLLEARERVASLTERRSRLIATPAGRGRWKEIANIDADIAELLGGIRNRIDPCDASPDVPLVLLPVRVEAKLTPGTTILRVRITPDEVHIDGLLRSMTEAEGAAGRTYWKTLWEDRDALQAWSTLVAAVGARRAGWITQATTPTNVDERGTGSPVFPETPAEIAHGTVARCLPDQFIVRVFLSGQNPVTAVGKPIARDVPISPIALGDTDVLETDSLLVPAGSEWTVNYEKARDAGLGVDVSLPAGTRVLDRIVVVGTRRSVSEEENAADFSELLTSHRFTDGVSLLPSGTPSNNAEAERSPYRPDATAGAPPTTTPEPSADAQSLSALLGLDPVVLEGLLEADAPRSSLGSAQRAANTALWFATWEYVLNLVDETAIEAVTPATIESARRLHRDHVRGAGHAPIVRVGAQPYGVLPVADLANWAPLRGELTSTLVPLVQRTLRRWTERSASLPHVSPGDSVSDEALLDMMGTSPVSTAVRARPAVDGPKIETLGGATGAGKAQIFAELQVTRAVLAQYSIEAAQRLLPPSVHDESRMLALPYVSDRDAEVIEDILADRAPQVDSVLQALLDVAWDEAKASGRRAAPDPFVSPLLEFLAIDPDVSALVKLAQTERAGAAQDPEKVFAAAEKVRSTIHFDGQPTGQVSLSSIEPIAEARTSLAQVALDLGDTVEARWIGQNALAGLLDAFAVRGEVGQAMRELGSVPIDERRIAVASALDIASHRVDAWATALAHSRMSAGTGAMSIGAFGYLEGVRLGAADRKAEGWLHAPSSSHASAAGILSSAHRSNIGAKAGAQPFAIELTSRRGTELRRVLEGVHAGQSIGALLGYQIERSLTGSSARFQLSLRELAPLTTDELNNDLAEADRSARVAAADVVDGVSLLRQFPLETLGNANPPLRTRLSTQPKNAYIETWGPVTDAEWDAVEAALRGAAATLDAVSDALLSESVLQYATGNAARASAAMDAMATGGSVDADLGVLGVRQSGQNLTHGLIAVIPDGATGWSSTRPRAIAEPRLEAWAARRLGDPAKIIVTDAGSRHTLAESGFAALDLVFADDVAGLDRDLRSAIPAMGDTPLADVAATDWPEDAIPIVLAATLAGTLRTIAAGAAPLEPDALVRPGEPTQRLVDTDELLGRCDALLDALDDTVRSGHDVITAIDPESFTVEETDVAAVSAAVAGLAAFGVPLVPDPAIPSNAGWAWGAWHAASARLDSARATLADIRAPHTPPRSTGEILDAATTVAEGVLGDGFRLMPLLTPPTGADDFADAEGNPLFDQPPRSAVNAFVRDHATVRAGVARFAEAQLLGSAIGHPIPLAVVQLTEREGGTPAPGTERWLAGALPEDVPWPAHSAAHLVVEQLGDDVSGPVAGISIDGWIETLPFQPNPRAFEEGADPANPLRGARATTGLAVHANQASAHAPQVFLSAVSPDGKRWTTDKVVNAVLAAVDLAKARLVTYEKVPGDAAILPAIYVSSPWLQPRKGFSFEELAKVKWDSVPYPFLSEVK</sequence>
<dbReference type="RefSeq" id="WP_121671958.1">
    <property type="nucleotide sequence ID" value="NZ_BMXM01000003.1"/>
</dbReference>
<evidence type="ECO:0000256" key="1">
    <source>
        <dbReference type="SAM" id="MobiDB-lite"/>
    </source>
</evidence>
<dbReference type="OrthoDB" id="9757728at2"/>
<gene>
    <name evidence="2" type="ORF">D9V29_03630</name>
</gene>
<evidence type="ECO:0000313" key="2">
    <source>
        <dbReference type="EMBL" id="RLP73105.1"/>
    </source>
</evidence>
<dbReference type="Proteomes" id="UP000270299">
    <property type="component" value="Unassembled WGS sequence"/>
</dbReference>
<dbReference type="EMBL" id="RCUV01000003">
    <property type="protein sequence ID" value="RLP73105.1"/>
    <property type="molecule type" value="Genomic_DNA"/>
</dbReference>
<accession>A0A3L6ZZH5</accession>
<reference evidence="2 3" key="1">
    <citation type="submission" date="2018-10" db="EMBL/GenBank/DDBJ databases">
        <authorList>
            <person name="Li J."/>
        </authorList>
    </citation>
    <scope>NUCLEOTIDE SEQUENCE [LARGE SCALE GENOMIC DNA]</scope>
    <source>
        <strain evidence="2 3">CCTCC AB209002</strain>
    </source>
</reference>
<name>A0A3L6ZZH5_9MICO</name>
<organism evidence="2 3">
    <name type="scientific">Mycetocola manganoxydans</name>
    <dbReference type="NCBI Taxonomy" id="699879"/>
    <lineage>
        <taxon>Bacteria</taxon>
        <taxon>Bacillati</taxon>
        <taxon>Actinomycetota</taxon>
        <taxon>Actinomycetes</taxon>
        <taxon>Micrococcales</taxon>
        <taxon>Microbacteriaceae</taxon>
        <taxon>Mycetocola</taxon>
    </lineage>
</organism>